<evidence type="ECO:0000256" key="5">
    <source>
        <dbReference type="ARBA" id="ARBA00023239"/>
    </source>
</evidence>
<dbReference type="OrthoDB" id="9814591at2"/>
<dbReference type="HAMAP" id="MF_02065">
    <property type="entry name" value="MltG"/>
    <property type="match status" value="1"/>
</dbReference>
<protein>
    <recommendedName>
        <fullName evidence="7">Endolytic murein transglycosylase</fullName>
        <ecNumber evidence="7">4.2.2.29</ecNumber>
    </recommendedName>
    <alternativeName>
        <fullName evidence="7">Peptidoglycan lytic transglycosylase</fullName>
    </alternativeName>
    <alternativeName>
        <fullName evidence="7">Peptidoglycan polymerization terminase</fullName>
    </alternativeName>
</protein>
<proteinExistence type="inferred from homology"/>
<evidence type="ECO:0000256" key="4">
    <source>
        <dbReference type="ARBA" id="ARBA00023136"/>
    </source>
</evidence>
<dbReference type="AlphaFoldDB" id="A0A1M7PX71"/>
<organism evidence="8 9">
    <name type="scientific">Cyclobacterium lianum</name>
    <dbReference type="NCBI Taxonomy" id="388280"/>
    <lineage>
        <taxon>Bacteria</taxon>
        <taxon>Pseudomonadati</taxon>
        <taxon>Bacteroidota</taxon>
        <taxon>Cytophagia</taxon>
        <taxon>Cytophagales</taxon>
        <taxon>Cyclobacteriaceae</taxon>
        <taxon>Cyclobacterium</taxon>
    </lineage>
</organism>
<sequence>MLTDKKKKYLLVGLVAFSVLLTSLSFYFYQAFFSPNTLVDREEPEVLDIYTGSTFQQVLDSLIARDIINEVVTFSFVAKVMKYQDAVKPGRYTIQPKMSNRELVALLRSGRQSPVNITFNNIRLPEELAEKITDNLEMDAGSFLALLEDEAFTEKYGFDSTNIMAMFIPNTYEVYWNLGPIDLFDRMHREYEKFWTTERIEKAEKLQMDPMEVATLASIVQAETNKADERPLVAGVYINRLERNIPLQADPTLLYALGDFSIRRVLNVHKEVESPYNTYKYAGLPPGPINLPEISSLDAVLNHTDHNYLYFCAKADFSGYHAFATNLRDHMINARKYQNALNASKIYR</sequence>
<dbReference type="PANTHER" id="PTHR30518:SF2">
    <property type="entry name" value="ENDOLYTIC MUREIN TRANSGLYCOSYLASE"/>
    <property type="match status" value="1"/>
</dbReference>
<gene>
    <name evidence="7" type="primary">mltG</name>
    <name evidence="8" type="ORF">SAMN04488057_111132</name>
</gene>
<keyword evidence="4 7" id="KW-0472">Membrane</keyword>
<dbReference type="InterPro" id="IPR003770">
    <property type="entry name" value="MLTG-like"/>
</dbReference>
<dbReference type="GO" id="GO:0071555">
    <property type="term" value="P:cell wall organization"/>
    <property type="evidence" value="ECO:0007669"/>
    <property type="project" value="UniProtKB-KW"/>
</dbReference>
<dbReference type="NCBIfam" id="TIGR00247">
    <property type="entry name" value="endolytic transglycosylase MltG"/>
    <property type="match status" value="1"/>
</dbReference>
<keyword evidence="5 7" id="KW-0456">Lyase</keyword>
<dbReference type="EC" id="4.2.2.29" evidence="7"/>
<comment type="catalytic activity">
    <reaction evidence="7">
        <text>a peptidoglycan chain = a peptidoglycan chain with N-acetyl-1,6-anhydromuramyl-[peptide] at the reducing end + a peptidoglycan chain with N-acetylglucosamine at the non-reducing end.</text>
        <dbReference type="EC" id="4.2.2.29"/>
    </reaction>
</comment>
<dbReference type="Proteomes" id="UP000184513">
    <property type="component" value="Unassembled WGS sequence"/>
</dbReference>
<dbReference type="Pfam" id="PF02618">
    <property type="entry name" value="YceG"/>
    <property type="match status" value="1"/>
</dbReference>
<dbReference type="CDD" id="cd08010">
    <property type="entry name" value="MltG_like"/>
    <property type="match status" value="1"/>
</dbReference>
<evidence type="ECO:0000256" key="3">
    <source>
        <dbReference type="ARBA" id="ARBA00022989"/>
    </source>
</evidence>
<evidence type="ECO:0000313" key="8">
    <source>
        <dbReference type="EMBL" id="SHN22312.1"/>
    </source>
</evidence>
<keyword evidence="6 7" id="KW-0961">Cell wall biogenesis/degradation</keyword>
<accession>A0A1M7PX71</accession>
<dbReference type="GO" id="GO:0009252">
    <property type="term" value="P:peptidoglycan biosynthetic process"/>
    <property type="evidence" value="ECO:0007669"/>
    <property type="project" value="UniProtKB-UniRule"/>
</dbReference>
<evidence type="ECO:0000313" key="9">
    <source>
        <dbReference type="Proteomes" id="UP000184513"/>
    </source>
</evidence>
<dbReference type="Gene3D" id="3.30.160.60">
    <property type="entry name" value="Classic Zinc Finger"/>
    <property type="match status" value="1"/>
</dbReference>
<keyword evidence="1 7" id="KW-1003">Cell membrane</keyword>
<dbReference type="PANTHER" id="PTHR30518">
    <property type="entry name" value="ENDOLYTIC MUREIN TRANSGLYCOSYLASE"/>
    <property type="match status" value="1"/>
</dbReference>
<feature type="site" description="Important for catalytic activity" evidence="7">
    <location>
        <position position="223"/>
    </location>
</feature>
<name>A0A1M7PX71_9BACT</name>
<dbReference type="GO" id="GO:0008932">
    <property type="term" value="F:lytic endotransglycosylase activity"/>
    <property type="evidence" value="ECO:0007669"/>
    <property type="project" value="UniProtKB-UniRule"/>
</dbReference>
<evidence type="ECO:0000256" key="6">
    <source>
        <dbReference type="ARBA" id="ARBA00023316"/>
    </source>
</evidence>
<keyword evidence="3 7" id="KW-1133">Transmembrane helix</keyword>
<dbReference type="Gene3D" id="3.30.1490.480">
    <property type="entry name" value="Endolytic murein transglycosylase"/>
    <property type="match status" value="1"/>
</dbReference>
<evidence type="ECO:0000256" key="2">
    <source>
        <dbReference type="ARBA" id="ARBA00022692"/>
    </source>
</evidence>
<comment type="function">
    <text evidence="7">Functions as a peptidoglycan terminase that cleaves nascent peptidoglycan strands endolytically to terminate their elongation.</text>
</comment>
<dbReference type="GO" id="GO:0005886">
    <property type="term" value="C:plasma membrane"/>
    <property type="evidence" value="ECO:0007669"/>
    <property type="project" value="UniProtKB-UniRule"/>
</dbReference>
<comment type="similarity">
    <text evidence="7">Belongs to the transglycosylase MltG family.</text>
</comment>
<dbReference type="RefSeq" id="WP_073096003.1">
    <property type="nucleotide sequence ID" value="NZ_FRCY01000011.1"/>
</dbReference>
<keyword evidence="9" id="KW-1185">Reference proteome</keyword>
<evidence type="ECO:0000256" key="1">
    <source>
        <dbReference type="ARBA" id="ARBA00022475"/>
    </source>
</evidence>
<dbReference type="EMBL" id="FRCY01000011">
    <property type="protein sequence ID" value="SHN22312.1"/>
    <property type="molecule type" value="Genomic_DNA"/>
</dbReference>
<keyword evidence="2 7" id="KW-0812">Transmembrane</keyword>
<evidence type="ECO:0000256" key="7">
    <source>
        <dbReference type="HAMAP-Rule" id="MF_02065"/>
    </source>
</evidence>
<reference evidence="8 9" key="1">
    <citation type="submission" date="2016-11" db="EMBL/GenBank/DDBJ databases">
        <authorList>
            <person name="Jaros S."/>
            <person name="Januszkiewicz K."/>
            <person name="Wedrychowicz H."/>
        </authorList>
    </citation>
    <scope>NUCLEOTIDE SEQUENCE [LARGE SCALE GENOMIC DNA]</scope>
    <source>
        <strain evidence="8 9">CGMCC 1.6102</strain>
    </source>
</reference>
<dbReference type="STRING" id="388280.SAMN04488057_111132"/>